<dbReference type="RefSeq" id="WP_120354378.1">
    <property type="nucleotide sequence ID" value="NZ_RAQO01000004.1"/>
</dbReference>
<feature type="chain" id="PRO_5019336003" description="DUF2884 family protein" evidence="1">
    <location>
        <begin position="29"/>
        <end position="271"/>
    </location>
</feature>
<feature type="signal peptide" evidence="1">
    <location>
        <begin position="1"/>
        <end position="28"/>
    </location>
</feature>
<comment type="caution">
    <text evidence="2">The sequence shown here is derived from an EMBL/GenBank/DDBJ whole genome shotgun (WGS) entry which is preliminary data.</text>
</comment>
<reference evidence="2 3" key="1">
    <citation type="submission" date="2018-09" db="EMBL/GenBank/DDBJ databases">
        <authorList>
            <person name="Wang Z."/>
        </authorList>
    </citation>
    <scope>NUCLEOTIDE SEQUENCE [LARGE SCALE GENOMIC DNA]</scope>
    <source>
        <strain evidence="2 3">ALS 81</strain>
    </source>
</reference>
<evidence type="ECO:0000313" key="3">
    <source>
        <dbReference type="Proteomes" id="UP000286482"/>
    </source>
</evidence>
<sequence length="271" mass="30436">MITNRLAYVSRKICLTILLLCLPTTSIAAESSKVFHSVSLDYDARLIVVPFSEETDNNHYIISFDGLEKYLPMQTGLYEKQRIDNSQEYQYQLIDTPLTHLRSNQGGTLIDSNWIDTYRVYLPDGLKFDVVYAGEADIVKARNIRASYALEQGQFESKIAAKREVAKAQLAFEEQCQHSVEINLNWKQFADAGQKALPGQFAKSLLALQQICAIDADYKEAIQDISKISVLAQTQGQAQSIELNANQLTFKLVANAANVQLASFHHILDLL</sequence>
<evidence type="ECO:0008006" key="4">
    <source>
        <dbReference type="Google" id="ProtNLM"/>
    </source>
</evidence>
<evidence type="ECO:0000313" key="2">
    <source>
        <dbReference type="EMBL" id="RKF20374.1"/>
    </source>
</evidence>
<dbReference type="EMBL" id="RAQO01000004">
    <property type="protein sequence ID" value="RKF20374.1"/>
    <property type="molecule type" value="Genomic_DNA"/>
</dbReference>
<organism evidence="2 3">
    <name type="scientific">Alginatibacterium sediminis</name>
    <dbReference type="NCBI Taxonomy" id="2164068"/>
    <lineage>
        <taxon>Bacteria</taxon>
        <taxon>Pseudomonadati</taxon>
        <taxon>Pseudomonadota</taxon>
        <taxon>Gammaproteobacteria</taxon>
        <taxon>Alteromonadales</taxon>
        <taxon>Alteromonadaceae</taxon>
        <taxon>Alginatibacterium</taxon>
    </lineage>
</organism>
<dbReference type="AlphaFoldDB" id="A0A420EIA0"/>
<keyword evidence="1" id="KW-0732">Signal</keyword>
<evidence type="ECO:0000256" key="1">
    <source>
        <dbReference type="SAM" id="SignalP"/>
    </source>
</evidence>
<proteinExistence type="predicted"/>
<dbReference type="Proteomes" id="UP000286482">
    <property type="component" value="Unassembled WGS sequence"/>
</dbReference>
<accession>A0A420EIA0</accession>
<name>A0A420EIA0_9ALTE</name>
<keyword evidence="3" id="KW-1185">Reference proteome</keyword>
<gene>
    <name evidence="2" type="ORF">DBZ36_08020</name>
</gene>
<protein>
    <recommendedName>
        <fullName evidence="4">DUF2884 family protein</fullName>
    </recommendedName>
</protein>